<feature type="domain" description="DUF7136" evidence="1">
    <location>
        <begin position="88"/>
        <end position="164"/>
    </location>
</feature>
<evidence type="ECO:0000259" key="1">
    <source>
        <dbReference type="Pfam" id="PF23584"/>
    </source>
</evidence>
<keyword evidence="3" id="KW-1185">Reference proteome</keyword>
<name>A0AAX4I1R2_9PEZI</name>
<gene>
    <name evidence="2" type="ORF">CDEST_02330</name>
</gene>
<reference evidence="3" key="1">
    <citation type="journal article" date="2023" name="bioRxiv">
        <title>Complete genome of the Medicago anthracnose fungus, Colletotrichum destructivum, reveals a mini-chromosome-like region within a core chromosome.</title>
        <authorList>
            <person name="Lapalu N."/>
            <person name="Simon A."/>
            <person name="Lu A."/>
            <person name="Plaumann P.-L."/>
            <person name="Amselem J."/>
            <person name="Pigne S."/>
            <person name="Auger A."/>
            <person name="Koch C."/>
            <person name="Dallery J.-F."/>
            <person name="O'Connell R.J."/>
        </authorList>
    </citation>
    <scope>NUCLEOTIDE SEQUENCE [LARGE SCALE GENOMIC DNA]</scope>
    <source>
        <strain evidence="3">CBS 520.97</strain>
    </source>
</reference>
<sequence>MDLVSRAVRFLVGMLVHLRSIADATDSVLDIGVVNERTFDLEWVNYSSEPYLLSAFMDFKIEGQLKLLWTTWWGQCDESGDEVRIINEKWPTNVGVATNVTGKTHDVPKPLSGQNIQYGTCAAVASSSPTPTSNHYRDKIDKATVESTKSNELSRRCRRLSPPACKFPRGGSDHPDVERAQWYL</sequence>
<dbReference type="RefSeq" id="XP_062774540.1">
    <property type="nucleotide sequence ID" value="XM_062918489.1"/>
</dbReference>
<organism evidence="2 3">
    <name type="scientific">Colletotrichum destructivum</name>
    <dbReference type="NCBI Taxonomy" id="34406"/>
    <lineage>
        <taxon>Eukaryota</taxon>
        <taxon>Fungi</taxon>
        <taxon>Dikarya</taxon>
        <taxon>Ascomycota</taxon>
        <taxon>Pezizomycotina</taxon>
        <taxon>Sordariomycetes</taxon>
        <taxon>Hypocreomycetidae</taxon>
        <taxon>Glomerellales</taxon>
        <taxon>Glomerellaceae</taxon>
        <taxon>Colletotrichum</taxon>
        <taxon>Colletotrichum destructivum species complex</taxon>
    </lineage>
</organism>
<protein>
    <recommendedName>
        <fullName evidence="1">DUF7136 domain-containing protein</fullName>
    </recommendedName>
</protein>
<dbReference type="InterPro" id="IPR055560">
    <property type="entry name" value="DUF7136"/>
</dbReference>
<dbReference type="Pfam" id="PF23584">
    <property type="entry name" value="DUF7136"/>
    <property type="match status" value="1"/>
</dbReference>
<dbReference type="GeneID" id="87938833"/>
<proteinExistence type="predicted"/>
<accession>A0AAX4I1R2</accession>
<dbReference type="Proteomes" id="UP001322277">
    <property type="component" value="Chromosome 2"/>
</dbReference>
<evidence type="ECO:0000313" key="2">
    <source>
        <dbReference type="EMBL" id="WQF77316.1"/>
    </source>
</evidence>
<evidence type="ECO:0000313" key="3">
    <source>
        <dbReference type="Proteomes" id="UP001322277"/>
    </source>
</evidence>
<dbReference type="KEGG" id="cdet:87938833"/>
<dbReference type="EMBL" id="CP137306">
    <property type="protein sequence ID" value="WQF77316.1"/>
    <property type="molecule type" value="Genomic_DNA"/>
</dbReference>
<dbReference type="AlphaFoldDB" id="A0AAX4I1R2"/>